<dbReference type="NCBIfam" id="TIGR00229">
    <property type="entry name" value="sensory_box"/>
    <property type="match status" value="1"/>
</dbReference>
<feature type="domain" description="PAS" evidence="4">
    <location>
        <begin position="65"/>
        <end position="120"/>
    </location>
</feature>
<accession>A0A9W4TES4</accession>
<dbReference type="PANTHER" id="PTHR47429">
    <property type="entry name" value="PROTEIN TWIN LOV 1"/>
    <property type="match status" value="1"/>
</dbReference>
<keyword evidence="1" id="KW-0285">Flavoprotein</keyword>
<name>A0A9W4TES4_9FLAO</name>
<evidence type="ECO:0000256" key="2">
    <source>
        <dbReference type="ARBA" id="ARBA00022643"/>
    </source>
</evidence>
<dbReference type="CDD" id="cd00130">
    <property type="entry name" value="PAS"/>
    <property type="match status" value="1"/>
</dbReference>
<sequence>MKTNKSEEVSHRNSVPIMAWDFHCEHLKELKAILADVKKVNKISSQFTWNTNNLEIEERIKKEVVVVTDLDLKIIFASNGIRRMTGYKEEEVLGKTPKMFQGPGTSKVVLEEIKEAIQKQIPFEKTIENYRKDGRTYKCKINARPVFNLKGYLSHFIAFESEDLD</sequence>
<keyword evidence="3" id="KW-0157">Chromophore</keyword>
<dbReference type="KEGG" id="fcs:TRV642_0892"/>
<dbReference type="PANTHER" id="PTHR47429:SF2">
    <property type="entry name" value="PROTEIN TWIN LOV 1"/>
    <property type="match status" value="1"/>
</dbReference>
<dbReference type="Pfam" id="PF13426">
    <property type="entry name" value="PAS_9"/>
    <property type="match status" value="1"/>
</dbReference>
<evidence type="ECO:0000259" key="4">
    <source>
        <dbReference type="PROSITE" id="PS50112"/>
    </source>
</evidence>
<gene>
    <name evidence="5" type="ORF">TRV642_0892</name>
</gene>
<dbReference type="EMBL" id="OX336425">
    <property type="protein sequence ID" value="CAI2765918.1"/>
    <property type="molecule type" value="Genomic_DNA"/>
</dbReference>
<dbReference type="InterPro" id="IPR000014">
    <property type="entry name" value="PAS"/>
</dbReference>
<evidence type="ECO:0000313" key="5">
    <source>
        <dbReference type="EMBL" id="CAI2765918.1"/>
    </source>
</evidence>
<dbReference type="SUPFAM" id="SSF55785">
    <property type="entry name" value="PYP-like sensor domain (PAS domain)"/>
    <property type="match status" value="1"/>
</dbReference>
<dbReference type="AlphaFoldDB" id="A0A9W4TES4"/>
<dbReference type="Gene3D" id="3.30.450.20">
    <property type="entry name" value="PAS domain"/>
    <property type="match status" value="1"/>
</dbReference>
<organism evidence="5 6">
    <name type="scientific">Flavobacterium collinsii</name>
    <dbReference type="NCBI Taxonomy" id="1114861"/>
    <lineage>
        <taxon>Bacteria</taxon>
        <taxon>Pseudomonadati</taxon>
        <taxon>Bacteroidota</taxon>
        <taxon>Flavobacteriia</taxon>
        <taxon>Flavobacteriales</taxon>
        <taxon>Flavobacteriaceae</taxon>
        <taxon>Flavobacterium</taxon>
    </lineage>
</organism>
<dbReference type="PROSITE" id="PS50112">
    <property type="entry name" value="PAS"/>
    <property type="match status" value="1"/>
</dbReference>
<keyword evidence="2" id="KW-0288">FMN</keyword>
<evidence type="ECO:0000256" key="1">
    <source>
        <dbReference type="ARBA" id="ARBA00022630"/>
    </source>
</evidence>
<dbReference type="InterPro" id="IPR035965">
    <property type="entry name" value="PAS-like_dom_sf"/>
</dbReference>
<protein>
    <submittedName>
        <fullName evidence="5">PAS domain-containing protein</fullName>
    </submittedName>
</protein>
<reference evidence="5" key="1">
    <citation type="submission" date="2022-09" db="EMBL/GenBank/DDBJ databases">
        <authorList>
            <person name="Duchaud E."/>
        </authorList>
    </citation>
    <scope>NUCLEOTIDE SEQUENCE</scope>
    <source>
        <strain evidence="5">TRV642</strain>
    </source>
</reference>
<dbReference type="RefSeq" id="WP_263362237.1">
    <property type="nucleotide sequence ID" value="NZ_JBIPCK010000001.1"/>
</dbReference>
<proteinExistence type="predicted"/>
<evidence type="ECO:0000256" key="3">
    <source>
        <dbReference type="ARBA" id="ARBA00022991"/>
    </source>
</evidence>
<evidence type="ECO:0000313" key="6">
    <source>
        <dbReference type="Proteomes" id="UP001152749"/>
    </source>
</evidence>
<dbReference type="Proteomes" id="UP001152749">
    <property type="component" value="Chromosome"/>
</dbReference>